<proteinExistence type="predicted"/>
<dbReference type="KEGG" id="dsa:Desal_2698"/>
<dbReference type="STRING" id="526222.Desal_2698"/>
<gene>
    <name evidence="1" type="ordered locus">Desal_2698</name>
</gene>
<dbReference type="RefSeq" id="WP_015852568.1">
    <property type="nucleotide sequence ID" value="NC_012881.1"/>
</dbReference>
<reference evidence="1 2" key="1">
    <citation type="submission" date="2009-06" db="EMBL/GenBank/DDBJ databases">
        <title>Complete sequence of Desulfovibrio salexigens DSM 2638.</title>
        <authorList>
            <consortium name="US DOE Joint Genome Institute"/>
            <person name="Lucas S."/>
            <person name="Copeland A."/>
            <person name="Lapidus A."/>
            <person name="Glavina del Rio T."/>
            <person name="Tice H."/>
            <person name="Bruce D."/>
            <person name="Goodwin L."/>
            <person name="Pitluck S."/>
            <person name="Munk A.C."/>
            <person name="Brettin T."/>
            <person name="Detter J.C."/>
            <person name="Han C."/>
            <person name="Tapia R."/>
            <person name="Larimer F."/>
            <person name="Land M."/>
            <person name="Hauser L."/>
            <person name="Kyrpides N."/>
            <person name="Anderson I."/>
            <person name="Wall J.D."/>
            <person name="Arkin A.P."/>
            <person name="Dehal P."/>
            <person name="Chivian D."/>
            <person name="Giles B."/>
            <person name="Hazen T.C."/>
        </authorList>
    </citation>
    <scope>NUCLEOTIDE SEQUENCE [LARGE SCALE GENOMIC DNA]</scope>
    <source>
        <strain evidence="2">ATCC 14822 / DSM 2638 / NCIMB 8403 / VKM B-1763</strain>
    </source>
</reference>
<protein>
    <submittedName>
        <fullName evidence="1">Uncharacterized protein</fullName>
    </submittedName>
</protein>
<evidence type="ECO:0000313" key="2">
    <source>
        <dbReference type="Proteomes" id="UP000002601"/>
    </source>
</evidence>
<dbReference type="AlphaFoldDB" id="C6BZB5"/>
<dbReference type="Proteomes" id="UP000002601">
    <property type="component" value="Chromosome"/>
</dbReference>
<dbReference type="HOGENOM" id="CLU_2259167_0_0_7"/>
<evidence type="ECO:0000313" key="1">
    <source>
        <dbReference type="EMBL" id="ACS80752.1"/>
    </source>
</evidence>
<accession>C6BZB5</accession>
<name>C6BZB5_MARSD</name>
<sequence length="103" mass="11750">MGAINNYNSVIGCQVVNEQHASEKEDTDLNDILKRIEKELAKINFVQSSDIKKYDTIISELAIIRLELAKKDPDKNLVKLSLDRIGHISSITGLVEQIYNYFR</sequence>
<dbReference type="EMBL" id="CP001649">
    <property type="protein sequence ID" value="ACS80752.1"/>
    <property type="molecule type" value="Genomic_DNA"/>
</dbReference>
<keyword evidence="2" id="KW-1185">Reference proteome</keyword>
<organism evidence="1 2">
    <name type="scientific">Maridesulfovibrio salexigens (strain ATCC 14822 / DSM 2638 / NCIMB 8403 / VKM B-1763)</name>
    <name type="common">Desulfovibrio salexigens</name>
    <dbReference type="NCBI Taxonomy" id="526222"/>
    <lineage>
        <taxon>Bacteria</taxon>
        <taxon>Pseudomonadati</taxon>
        <taxon>Thermodesulfobacteriota</taxon>
        <taxon>Desulfovibrionia</taxon>
        <taxon>Desulfovibrionales</taxon>
        <taxon>Desulfovibrionaceae</taxon>
        <taxon>Maridesulfovibrio</taxon>
    </lineage>
</organism>